<evidence type="ECO:0000313" key="2">
    <source>
        <dbReference type="EMBL" id="MBW62694.1"/>
    </source>
</evidence>
<dbReference type="AlphaFoldDB" id="A0A2M4CBK6"/>
<accession>A0A2M4CBK6</accession>
<proteinExistence type="predicted"/>
<reference evidence="2" key="1">
    <citation type="submission" date="2018-01" db="EMBL/GenBank/DDBJ databases">
        <title>An insight into the sialome of Amazonian anophelines.</title>
        <authorList>
            <person name="Ribeiro J.M."/>
            <person name="Scarpassa V."/>
            <person name="Calvo E."/>
        </authorList>
    </citation>
    <scope>NUCLEOTIDE SEQUENCE</scope>
    <source>
        <tissue evidence="2">Salivary glands</tissue>
    </source>
</reference>
<protein>
    <submittedName>
        <fullName evidence="2">Putative secreted protein</fullName>
    </submittedName>
</protein>
<keyword evidence="1" id="KW-0732">Signal</keyword>
<evidence type="ECO:0000256" key="1">
    <source>
        <dbReference type="SAM" id="SignalP"/>
    </source>
</evidence>
<name>A0A2M4CBK6_9DIPT</name>
<organism evidence="2">
    <name type="scientific">Anopheles marajoara</name>
    <dbReference type="NCBI Taxonomy" id="58244"/>
    <lineage>
        <taxon>Eukaryota</taxon>
        <taxon>Metazoa</taxon>
        <taxon>Ecdysozoa</taxon>
        <taxon>Arthropoda</taxon>
        <taxon>Hexapoda</taxon>
        <taxon>Insecta</taxon>
        <taxon>Pterygota</taxon>
        <taxon>Neoptera</taxon>
        <taxon>Endopterygota</taxon>
        <taxon>Diptera</taxon>
        <taxon>Nematocera</taxon>
        <taxon>Culicoidea</taxon>
        <taxon>Culicidae</taxon>
        <taxon>Anophelinae</taxon>
        <taxon>Anopheles</taxon>
    </lineage>
</organism>
<feature type="chain" id="PRO_5014954191" evidence="1">
    <location>
        <begin position="23"/>
        <end position="80"/>
    </location>
</feature>
<sequence length="80" mass="8796">MLLHFLAAPIWWPIRQILLALSLSLSRLRDTTRIPRGSTGIHRSNHLLLSYGVTPTTSTGQNSLKCSPPAVLVLVDKSAH</sequence>
<feature type="signal peptide" evidence="1">
    <location>
        <begin position="1"/>
        <end position="22"/>
    </location>
</feature>
<dbReference type="EMBL" id="GGFJ01013553">
    <property type="protein sequence ID" value="MBW62694.1"/>
    <property type="molecule type" value="Transcribed_RNA"/>
</dbReference>